<dbReference type="GO" id="GO:0005524">
    <property type="term" value="F:ATP binding"/>
    <property type="evidence" value="ECO:0007669"/>
    <property type="project" value="UniProtKB-KW"/>
</dbReference>
<dbReference type="InterPro" id="IPR025758">
    <property type="entry name" value="Fic/DOC_N"/>
</dbReference>
<gene>
    <name evidence="4" type="ORF">XI38_00025</name>
</gene>
<dbReference type="InterPro" id="IPR040198">
    <property type="entry name" value="Fido_containing"/>
</dbReference>
<dbReference type="KEGG" id="mcw:A8L33_06260"/>
<accession>A0A0M8MQZ8</accession>
<keyword evidence="5" id="KW-1185">Reference proteome</keyword>
<dbReference type="AlphaFoldDB" id="A0A0M8MQZ8"/>
<evidence type="ECO:0000313" key="5">
    <source>
        <dbReference type="Proteomes" id="UP000037737"/>
    </source>
</evidence>
<dbReference type="Pfam" id="PF02661">
    <property type="entry name" value="Fic"/>
    <property type="match status" value="1"/>
</dbReference>
<name>A0A0M8MQZ8_9MICO</name>
<keyword evidence="2" id="KW-0067">ATP-binding</keyword>
<comment type="caution">
    <text evidence="4">The sequence shown here is derived from an EMBL/GenBank/DDBJ whole genome shotgun (WGS) entry which is preliminary data.</text>
</comment>
<evidence type="ECO:0000259" key="3">
    <source>
        <dbReference type="PROSITE" id="PS51459"/>
    </source>
</evidence>
<dbReference type="Pfam" id="PF13784">
    <property type="entry name" value="Fic_N"/>
    <property type="match status" value="1"/>
</dbReference>
<dbReference type="InterPro" id="IPR003812">
    <property type="entry name" value="Fido"/>
</dbReference>
<proteinExistence type="predicted"/>
<keyword evidence="2" id="KW-0547">Nucleotide-binding</keyword>
<dbReference type="InterPro" id="IPR036597">
    <property type="entry name" value="Fido-like_dom_sf"/>
</dbReference>
<dbReference type="Gene3D" id="1.10.3290.10">
    <property type="entry name" value="Fido-like domain"/>
    <property type="match status" value="1"/>
</dbReference>
<feature type="binding site" evidence="2">
    <location>
        <begin position="212"/>
        <end position="219"/>
    </location>
    <ligand>
        <name>ATP</name>
        <dbReference type="ChEBI" id="CHEBI:30616"/>
    </ligand>
</feature>
<dbReference type="Proteomes" id="UP000037737">
    <property type="component" value="Unassembled WGS sequence"/>
</dbReference>
<dbReference type="PANTHER" id="PTHR13504">
    <property type="entry name" value="FIDO DOMAIN-CONTAINING PROTEIN DDB_G0283145"/>
    <property type="match status" value="1"/>
</dbReference>
<protein>
    <submittedName>
        <fullName evidence="4">Fic family protein</fullName>
    </submittedName>
</protein>
<dbReference type="OrthoDB" id="9813719at2"/>
<dbReference type="SUPFAM" id="SSF140931">
    <property type="entry name" value="Fic-like"/>
    <property type="match status" value="1"/>
</dbReference>
<dbReference type="PROSITE" id="PS51459">
    <property type="entry name" value="FIDO"/>
    <property type="match status" value="1"/>
</dbReference>
<dbReference type="PANTHER" id="PTHR13504:SF38">
    <property type="entry name" value="FIDO DOMAIN-CONTAINING PROTEIN"/>
    <property type="match status" value="1"/>
</dbReference>
<feature type="domain" description="Fido" evidence="3">
    <location>
        <begin position="124"/>
        <end position="275"/>
    </location>
</feature>
<evidence type="ECO:0000313" key="4">
    <source>
        <dbReference type="EMBL" id="KOS11881.1"/>
    </source>
</evidence>
<evidence type="ECO:0000256" key="2">
    <source>
        <dbReference type="PIRSR" id="PIRSR640198-2"/>
    </source>
</evidence>
<feature type="active site" evidence="1">
    <location>
        <position position="208"/>
    </location>
</feature>
<dbReference type="PATRIC" id="fig|84292.3.peg.5"/>
<dbReference type="EMBL" id="LAVO01000001">
    <property type="protein sequence ID" value="KOS11881.1"/>
    <property type="molecule type" value="Genomic_DNA"/>
</dbReference>
<evidence type="ECO:0000256" key="1">
    <source>
        <dbReference type="PIRSR" id="PIRSR640198-1"/>
    </source>
</evidence>
<organism evidence="4 5">
    <name type="scientific">Microbacterium aurantiacum</name>
    <dbReference type="NCBI Taxonomy" id="162393"/>
    <lineage>
        <taxon>Bacteria</taxon>
        <taxon>Bacillati</taxon>
        <taxon>Actinomycetota</taxon>
        <taxon>Actinomycetes</taxon>
        <taxon>Micrococcales</taxon>
        <taxon>Microbacteriaceae</taxon>
        <taxon>Microbacterium</taxon>
    </lineage>
</organism>
<reference evidence="4" key="1">
    <citation type="submission" date="2015-04" db="EMBL/GenBank/DDBJ databases">
        <title>Complete genome sequence of Microbacterium chocolatum SIT 101, a bacterium enantioselectively hydrolyzing mesomeric diesters.</title>
        <authorList>
            <person name="Li X."/>
            <person name="Xu Y."/>
        </authorList>
    </citation>
    <scope>NUCLEOTIDE SEQUENCE [LARGE SCALE GENOMIC DNA]</scope>
    <source>
        <strain evidence="4">SIT 101</strain>
    </source>
</reference>
<sequence length="381" mass="40613">MGWPRPVASRRQLHIAAGDYQAAVPPMIAERDVLLRAETLVAADDASRELTRFDAEVGHIAAPFASILLRTESVSSSEVENLTSSAKQVALAELDSTASSSGNAKLVVANVKAMQAALQLADEISEGAIIAIQHALLGESAPHVTGKFRDEQVWIGGGAISPHAASFVPPHHDRVPALMVDLVAFSRRTDVPVLAHAAIAHAQFETIHPFPDGNGRTGRALLHSMLRHGGLTRNVTVPVSAGLLQSISAYFDALTAFRDGDPNTIVDAVSDAVFAAISNGRRLVDDLNSIAAGWEDAVPARRGSAAVALRTLLLQHPVVNMGLVARELRVSDVAAQSAVNRMVEAGVLVQTNNYKRNRIWHTPEVLAALDGFGTRARRQRV</sequence>